<dbReference type="Proteomes" id="UP000636709">
    <property type="component" value="Unassembled WGS sequence"/>
</dbReference>
<protein>
    <submittedName>
        <fullName evidence="1">Uncharacterized protein</fullName>
    </submittedName>
</protein>
<evidence type="ECO:0000313" key="2">
    <source>
        <dbReference type="Proteomes" id="UP000636709"/>
    </source>
</evidence>
<dbReference type="AlphaFoldDB" id="A0A835G2J5"/>
<reference evidence="1" key="1">
    <citation type="submission" date="2020-07" db="EMBL/GenBank/DDBJ databases">
        <title>Genome sequence and genetic diversity analysis of an under-domesticated orphan crop, white fonio (Digitaria exilis).</title>
        <authorList>
            <person name="Bennetzen J.L."/>
            <person name="Chen S."/>
            <person name="Ma X."/>
            <person name="Wang X."/>
            <person name="Yssel A.E.J."/>
            <person name="Chaluvadi S.R."/>
            <person name="Johnson M."/>
            <person name="Gangashetty P."/>
            <person name="Hamidou F."/>
            <person name="Sanogo M.D."/>
            <person name="Zwaenepoel A."/>
            <person name="Wallace J."/>
            <person name="Van De Peer Y."/>
            <person name="Van Deynze A."/>
        </authorList>
    </citation>
    <scope>NUCLEOTIDE SEQUENCE</scope>
    <source>
        <tissue evidence="1">Leaves</tissue>
    </source>
</reference>
<comment type="caution">
    <text evidence="1">The sequence shown here is derived from an EMBL/GenBank/DDBJ whole genome shotgun (WGS) entry which is preliminary data.</text>
</comment>
<gene>
    <name evidence="1" type="ORF">HU200_000703</name>
</gene>
<proteinExistence type="predicted"/>
<accession>A0A835G2J5</accession>
<name>A0A835G2J5_9POAL</name>
<dbReference type="EMBL" id="JACEFO010000111">
    <property type="protein sequence ID" value="KAF8781199.1"/>
    <property type="molecule type" value="Genomic_DNA"/>
</dbReference>
<keyword evidence="2" id="KW-1185">Reference proteome</keyword>
<sequence>MQEERLRKPWNKEMREIKRNMSTRQDVRLNHQHLQSEIF</sequence>
<organism evidence="1 2">
    <name type="scientific">Digitaria exilis</name>
    <dbReference type="NCBI Taxonomy" id="1010633"/>
    <lineage>
        <taxon>Eukaryota</taxon>
        <taxon>Viridiplantae</taxon>
        <taxon>Streptophyta</taxon>
        <taxon>Embryophyta</taxon>
        <taxon>Tracheophyta</taxon>
        <taxon>Spermatophyta</taxon>
        <taxon>Magnoliopsida</taxon>
        <taxon>Liliopsida</taxon>
        <taxon>Poales</taxon>
        <taxon>Poaceae</taxon>
        <taxon>PACMAD clade</taxon>
        <taxon>Panicoideae</taxon>
        <taxon>Panicodae</taxon>
        <taxon>Paniceae</taxon>
        <taxon>Anthephorinae</taxon>
        <taxon>Digitaria</taxon>
    </lineage>
</organism>
<evidence type="ECO:0000313" key="1">
    <source>
        <dbReference type="EMBL" id="KAF8781199.1"/>
    </source>
</evidence>